<evidence type="ECO:0000256" key="1">
    <source>
        <dbReference type="SAM" id="Phobius"/>
    </source>
</evidence>
<proteinExistence type="predicted"/>
<gene>
    <name evidence="2" type="ORF">RDB_LOCUS5332</name>
</gene>
<feature type="transmembrane region" description="Helical" evidence="1">
    <location>
        <begin position="6"/>
        <end position="26"/>
    </location>
</feature>
<keyword evidence="1" id="KW-0472">Membrane</keyword>
<accession>A0A8H2WP00</accession>
<organism evidence="2 3">
    <name type="scientific">Rhizoctonia solani</name>
    <dbReference type="NCBI Taxonomy" id="456999"/>
    <lineage>
        <taxon>Eukaryota</taxon>
        <taxon>Fungi</taxon>
        <taxon>Dikarya</taxon>
        <taxon>Basidiomycota</taxon>
        <taxon>Agaricomycotina</taxon>
        <taxon>Agaricomycetes</taxon>
        <taxon>Cantharellales</taxon>
        <taxon>Ceratobasidiaceae</taxon>
        <taxon>Rhizoctonia</taxon>
    </lineage>
</organism>
<protein>
    <submittedName>
        <fullName evidence="2">Uncharacterized protein</fullName>
    </submittedName>
</protein>
<comment type="caution">
    <text evidence="2">The sequence shown here is derived from an EMBL/GenBank/DDBJ whole genome shotgun (WGS) entry which is preliminary data.</text>
</comment>
<sequence length="243" mass="26570">MHQSQLFLLSISLAFHNHLLIIVMLFNRLFSIIALSSLTVSAFGVPMETKRYSNELQQKCKKMTAELEGILDRKNIGLPVGPEDQAKISEFKAKCTPEDQEKIHNSLAAAILAAHKQLKALEPAIAKTMAGPLNMGPIEKNIGALMTDVHNKVSELDVTIGSFKGEEPSVVYGNPAGGTQLTPNDLAKVVNTFISYISELNDKVKNVSGYTISSALQNIREDIRKITKTLEAISPELKGSIRT</sequence>
<keyword evidence="1" id="KW-1133">Transmembrane helix</keyword>
<dbReference type="Proteomes" id="UP000663841">
    <property type="component" value="Unassembled WGS sequence"/>
</dbReference>
<keyword evidence="1" id="KW-0812">Transmembrane</keyword>
<evidence type="ECO:0000313" key="2">
    <source>
        <dbReference type="EMBL" id="CAE6399095.1"/>
    </source>
</evidence>
<name>A0A8H2WP00_9AGAM</name>
<dbReference type="AlphaFoldDB" id="A0A8H2WP00"/>
<dbReference type="EMBL" id="CAJMWW010000015">
    <property type="protein sequence ID" value="CAE6399095.1"/>
    <property type="molecule type" value="Genomic_DNA"/>
</dbReference>
<reference evidence="2" key="1">
    <citation type="submission" date="2021-01" db="EMBL/GenBank/DDBJ databases">
        <authorList>
            <person name="Kaushik A."/>
        </authorList>
    </citation>
    <scope>NUCLEOTIDE SEQUENCE</scope>
    <source>
        <strain evidence="2">AG3-T5</strain>
    </source>
</reference>
<evidence type="ECO:0000313" key="3">
    <source>
        <dbReference type="Proteomes" id="UP000663841"/>
    </source>
</evidence>